<name>A0A1I7Y9E4_9BILA</name>
<dbReference type="InterPro" id="IPR036047">
    <property type="entry name" value="F-box-like_dom_sf"/>
</dbReference>
<feature type="domain" description="F-box" evidence="1">
    <location>
        <begin position="69"/>
        <end position="116"/>
    </location>
</feature>
<dbReference type="PROSITE" id="PS50181">
    <property type="entry name" value="FBOX"/>
    <property type="match status" value="1"/>
</dbReference>
<dbReference type="SUPFAM" id="SSF81383">
    <property type="entry name" value="F-box domain"/>
    <property type="match status" value="1"/>
</dbReference>
<organism evidence="2 3">
    <name type="scientific">Steinernema glaseri</name>
    <dbReference type="NCBI Taxonomy" id="37863"/>
    <lineage>
        <taxon>Eukaryota</taxon>
        <taxon>Metazoa</taxon>
        <taxon>Ecdysozoa</taxon>
        <taxon>Nematoda</taxon>
        <taxon>Chromadorea</taxon>
        <taxon>Rhabditida</taxon>
        <taxon>Tylenchina</taxon>
        <taxon>Panagrolaimomorpha</taxon>
        <taxon>Strongyloidoidea</taxon>
        <taxon>Steinernematidae</taxon>
        <taxon>Steinernema</taxon>
    </lineage>
</organism>
<proteinExistence type="predicted"/>
<reference evidence="3" key="1">
    <citation type="submission" date="2016-11" db="UniProtKB">
        <authorList>
            <consortium name="WormBaseParasite"/>
        </authorList>
    </citation>
    <scope>IDENTIFICATION</scope>
</reference>
<evidence type="ECO:0000259" key="1">
    <source>
        <dbReference type="PROSITE" id="PS50181"/>
    </source>
</evidence>
<evidence type="ECO:0000313" key="3">
    <source>
        <dbReference type="WBParaSite" id="L893_g1407.t2"/>
    </source>
</evidence>
<dbReference type="Pfam" id="PF12937">
    <property type="entry name" value="F-box-like"/>
    <property type="match status" value="1"/>
</dbReference>
<sequence length="393" mass="44979">MAPNPIESSHSPFRPRQLSFPAVESSKALDFRRLFKSNQTMDHGASLIRRCVSTIRKRNPIVYHEELPSQSQAQLPNELLTNVFSRLEGADLRSARAVCRQWNRVIEHTKYVLETLTPRTVSRFVVQSSRGALELRWCVYGRGESRSLLLTPQQLRSGLSLEFAFRHFEIQRIIFKNVSLTEELLSFLRRHFEVSPRFAPLSFVLESVDVSALSPAAFERFFAFVAPSLETFQLRSLSGLRADTVTDSLMRHLDAQKVRSIEISAPRFVFAHRPKLLRVSDLTLARLSCGGNFPALHLERCQITSLMLAHYTENYLKKAAQDARRIQSQVCTIKKCPAVSNQGYENECRRRSLSCEEDDKKRNLYSVHTEEHAEAAFTISLIDDEPRSDVLVQ</sequence>
<dbReference type="WBParaSite" id="L893_g1407.t2">
    <property type="protein sequence ID" value="L893_g1407.t2"/>
    <property type="gene ID" value="L893_g1407"/>
</dbReference>
<dbReference type="SMART" id="SM00256">
    <property type="entry name" value="FBOX"/>
    <property type="match status" value="1"/>
</dbReference>
<dbReference type="CDD" id="cd09917">
    <property type="entry name" value="F-box_SF"/>
    <property type="match status" value="1"/>
</dbReference>
<dbReference type="Gene3D" id="1.20.1280.50">
    <property type="match status" value="1"/>
</dbReference>
<dbReference type="Proteomes" id="UP000095287">
    <property type="component" value="Unplaced"/>
</dbReference>
<keyword evidence="2" id="KW-1185">Reference proteome</keyword>
<dbReference type="AlphaFoldDB" id="A0A1I7Y9E4"/>
<dbReference type="InterPro" id="IPR001810">
    <property type="entry name" value="F-box_dom"/>
</dbReference>
<protein>
    <submittedName>
        <fullName evidence="3">F-box domain-containing protein</fullName>
    </submittedName>
</protein>
<evidence type="ECO:0000313" key="2">
    <source>
        <dbReference type="Proteomes" id="UP000095287"/>
    </source>
</evidence>
<accession>A0A1I7Y9E4</accession>